<reference evidence="1 2" key="2">
    <citation type="submission" date="2019-01" db="EMBL/GenBank/DDBJ databases">
        <title>Motilimonas pumilus sp. nov., isolated from the gut of sea cucumber (Apostichopus japonicus).</title>
        <authorList>
            <person name="Wang F.-Q."/>
            <person name="Ren L.-H."/>
            <person name="Lin Y.-W."/>
            <person name="Sun G.-H."/>
            <person name="Du Z.-J."/>
            <person name="Zhao J.-X."/>
            <person name="Liu X.-J."/>
            <person name="Liu L.-J."/>
        </authorList>
    </citation>
    <scope>NUCLEOTIDE SEQUENCE [LARGE SCALE GENOMIC DNA]</scope>
    <source>
        <strain evidence="1 2">PLHSC7-2</strain>
    </source>
</reference>
<dbReference type="GO" id="GO:0006313">
    <property type="term" value="P:DNA transposition"/>
    <property type="evidence" value="ECO:0007669"/>
    <property type="project" value="InterPro"/>
</dbReference>
<keyword evidence="2" id="KW-1185">Reference proteome</keyword>
<comment type="caution">
    <text evidence="1">The sequence shown here is derived from an EMBL/GenBank/DDBJ whole genome shotgun (WGS) entry which is preliminary data.</text>
</comment>
<gene>
    <name evidence="1" type="ORF">D1Z90_21110</name>
</gene>
<accession>A0A418Y8Q2</accession>
<evidence type="ECO:0000313" key="2">
    <source>
        <dbReference type="Proteomes" id="UP000283255"/>
    </source>
</evidence>
<evidence type="ECO:0000313" key="1">
    <source>
        <dbReference type="EMBL" id="RJG34703.1"/>
    </source>
</evidence>
<organism evidence="1 2">
    <name type="scientific">Motilimonas pumila</name>
    <dbReference type="NCBI Taxonomy" id="2303987"/>
    <lineage>
        <taxon>Bacteria</taxon>
        <taxon>Pseudomonadati</taxon>
        <taxon>Pseudomonadota</taxon>
        <taxon>Gammaproteobacteria</taxon>
        <taxon>Alteromonadales</taxon>
        <taxon>Alteromonadales genera incertae sedis</taxon>
        <taxon>Motilimonas</taxon>
    </lineage>
</organism>
<name>A0A418Y8Q2_9GAMM</name>
<sequence length="44" mass="4950">MSKRTRPTYSPEFRLELTKEVIVNGRSVHEVAESLGSDISSVDK</sequence>
<proteinExistence type="predicted"/>
<dbReference type="AlphaFoldDB" id="A0A418Y8Q2"/>
<dbReference type="Proteomes" id="UP000283255">
    <property type="component" value="Unassembled WGS sequence"/>
</dbReference>
<dbReference type="InterPro" id="IPR002514">
    <property type="entry name" value="Transposase_8"/>
</dbReference>
<reference evidence="1 2" key="1">
    <citation type="submission" date="2018-09" db="EMBL/GenBank/DDBJ databases">
        <authorList>
            <person name="Wang F."/>
        </authorList>
    </citation>
    <scope>NUCLEOTIDE SEQUENCE [LARGE SCALE GENOMIC DNA]</scope>
    <source>
        <strain evidence="1 2">PLHSC7-2</strain>
    </source>
</reference>
<dbReference type="OrthoDB" id="9810995at2"/>
<evidence type="ECO:0008006" key="3">
    <source>
        <dbReference type="Google" id="ProtNLM"/>
    </source>
</evidence>
<dbReference type="GO" id="GO:0004803">
    <property type="term" value="F:transposase activity"/>
    <property type="evidence" value="ECO:0007669"/>
    <property type="project" value="InterPro"/>
</dbReference>
<dbReference type="RefSeq" id="WP_119912686.1">
    <property type="nucleotide sequence ID" value="NZ_QZCH01000176.1"/>
</dbReference>
<dbReference type="Pfam" id="PF01527">
    <property type="entry name" value="HTH_Tnp_1"/>
    <property type="match status" value="1"/>
</dbReference>
<dbReference type="EMBL" id="QZCH01000176">
    <property type="protein sequence ID" value="RJG34703.1"/>
    <property type="molecule type" value="Genomic_DNA"/>
</dbReference>
<dbReference type="GO" id="GO:0003677">
    <property type="term" value="F:DNA binding"/>
    <property type="evidence" value="ECO:0007669"/>
    <property type="project" value="InterPro"/>
</dbReference>
<protein>
    <recommendedName>
        <fullName evidence="3">Transposase</fullName>
    </recommendedName>
</protein>